<evidence type="ECO:0000313" key="1">
    <source>
        <dbReference type="EMBL" id="KAL2629961.1"/>
    </source>
</evidence>
<evidence type="ECO:0000313" key="2">
    <source>
        <dbReference type="Proteomes" id="UP001605036"/>
    </source>
</evidence>
<dbReference type="AlphaFoldDB" id="A0ABD1YH29"/>
<comment type="caution">
    <text evidence="1">The sequence shown here is derived from an EMBL/GenBank/DDBJ whole genome shotgun (WGS) entry which is preliminary data.</text>
</comment>
<dbReference type="EMBL" id="JBHFFA010000004">
    <property type="protein sequence ID" value="KAL2629961.1"/>
    <property type="molecule type" value="Genomic_DNA"/>
</dbReference>
<organism evidence="1 2">
    <name type="scientific">Riccia fluitans</name>
    <dbReference type="NCBI Taxonomy" id="41844"/>
    <lineage>
        <taxon>Eukaryota</taxon>
        <taxon>Viridiplantae</taxon>
        <taxon>Streptophyta</taxon>
        <taxon>Embryophyta</taxon>
        <taxon>Marchantiophyta</taxon>
        <taxon>Marchantiopsida</taxon>
        <taxon>Marchantiidae</taxon>
        <taxon>Marchantiales</taxon>
        <taxon>Ricciaceae</taxon>
        <taxon>Riccia</taxon>
    </lineage>
</organism>
<dbReference type="Proteomes" id="UP001605036">
    <property type="component" value="Unassembled WGS sequence"/>
</dbReference>
<proteinExistence type="predicted"/>
<reference evidence="1 2" key="1">
    <citation type="submission" date="2024-09" db="EMBL/GenBank/DDBJ databases">
        <title>Chromosome-scale assembly of Riccia fluitans.</title>
        <authorList>
            <person name="Paukszto L."/>
            <person name="Sawicki J."/>
            <person name="Karawczyk K."/>
            <person name="Piernik-Szablinska J."/>
            <person name="Szczecinska M."/>
            <person name="Mazdziarz M."/>
        </authorList>
    </citation>
    <scope>NUCLEOTIDE SEQUENCE [LARGE SCALE GENOMIC DNA]</scope>
    <source>
        <strain evidence="1">Rf_01</strain>
        <tissue evidence="1">Aerial parts of the thallus</tissue>
    </source>
</reference>
<protein>
    <submittedName>
        <fullName evidence="1">Uncharacterized protein</fullName>
    </submittedName>
</protein>
<sequence length="72" mass="7493">MLSISSQSPVRPSALKATGQQVASEGWAAIADSLEVLGKALSPTRKGKKSSPVEARKPSRVAAVSPVNFRFG</sequence>
<keyword evidence="2" id="KW-1185">Reference proteome</keyword>
<accession>A0ABD1YH29</accession>
<name>A0ABD1YH29_9MARC</name>
<gene>
    <name evidence="1" type="ORF">R1flu_014647</name>
</gene>